<dbReference type="Pfam" id="PF02738">
    <property type="entry name" value="MoCoBD_1"/>
    <property type="match status" value="1"/>
</dbReference>
<sequence>MTAAPAGPGPDDTTARPDAPQQPTGGPIGRSVPRLHDDRLLRGQGRFTDDIDDGTALHAVVLRSPVAHGRLTRFDAGAARADGRAVLVLGPDEIARHTRPLPTVWRIRGQRQDTIELAPRTVRYAGQPVGLVVAAGRAEAEDVAELVETGYEPLPAVVGTDAALADGAPLVHPEYGGNTAGSARFGDSEDEVERALAGAAHVVTRELGVQRVAYTSLETRALLAEWTPGTEQLTVWAGTQVPHPFRYGLARALRLRVDQVRVAVPDLGGAFGGKTVLHADETLVCLAARLLGRRVAWTEDRAEALTASYQGRGMSATARLGLDADGRFVALDAHITGDVGAFVSQAGTGPFQVAAQAIEGPYRFGRAGASVRAVWTNAVPTGAYRGYGMQEACWIRERLVAEAARELGLPAAELRRRNLIGPEELPYTTRTFSTYDTGDYPRALHSAEQAVADAPRVREGRIRRGAAAVPSIEATGYGPTSLLEAAGMEAGGWESGRIRVNEDGTVTVFAGVVAMGQGIETALAQIVADRLGVPLGLVAVRLGDTDTTPRSEFSSQASRSVVVAGGALMRAGARMRERMHALAASLLETSAEDVRLDVEGEDEPVFRAAKTSRTATWAQVAHRGWLGWGRPDPDRIVLEETVDFDPPGLTYAYAAHAAAVAVDLDTGQITVEGYWAFSDSGPLVNPMIAEGQIAGAVAQGLGIALTEEAALDPSTGLPLTTSLRDYELPAPATVPTALHLSHTSTPGTVAPGGFKGLGEGGMLPAPVVVANAVADAVPEIARRLERTPLSPYRVWTMLRDAGLATG</sequence>
<protein>
    <submittedName>
        <fullName evidence="5">Carbon-monoxide dehydrogenase large subunit</fullName>
    </submittedName>
</protein>
<dbReference type="RefSeq" id="WP_086815445.1">
    <property type="nucleotide sequence ID" value="NZ_BJMM01000002.1"/>
</dbReference>
<dbReference type="Gene3D" id="3.30.365.10">
    <property type="entry name" value="Aldehyde oxidase/xanthine dehydrogenase, molybdopterin binding domain"/>
    <property type="match status" value="4"/>
</dbReference>
<evidence type="ECO:0000256" key="1">
    <source>
        <dbReference type="ARBA" id="ARBA00022505"/>
    </source>
</evidence>
<evidence type="ECO:0000313" key="6">
    <source>
        <dbReference type="Proteomes" id="UP000319210"/>
    </source>
</evidence>
<dbReference type="InterPro" id="IPR016208">
    <property type="entry name" value="Ald_Oxase/xanthine_DH-like"/>
</dbReference>
<dbReference type="GO" id="GO:0005506">
    <property type="term" value="F:iron ion binding"/>
    <property type="evidence" value="ECO:0007669"/>
    <property type="project" value="InterPro"/>
</dbReference>
<dbReference type="InterPro" id="IPR037165">
    <property type="entry name" value="AldOxase/xan_DH_Mopterin-bd_sf"/>
</dbReference>
<evidence type="ECO:0000256" key="3">
    <source>
        <dbReference type="SAM" id="MobiDB-lite"/>
    </source>
</evidence>
<reference evidence="5 6" key="1">
    <citation type="submission" date="2019-06" db="EMBL/GenBank/DDBJ databases">
        <title>Whole genome shotgun sequence of Streptomyces cacaoi subsp. cacaoi NBRC 12748.</title>
        <authorList>
            <person name="Hosoyama A."/>
            <person name="Uohara A."/>
            <person name="Ohji S."/>
            <person name="Ichikawa N."/>
        </authorList>
    </citation>
    <scope>NUCLEOTIDE SEQUENCE [LARGE SCALE GENOMIC DNA]</scope>
    <source>
        <strain evidence="5 6">NBRC 12748</strain>
    </source>
</reference>
<dbReference type="SUPFAM" id="SSF54665">
    <property type="entry name" value="CO dehydrogenase molybdoprotein N-domain-like"/>
    <property type="match status" value="1"/>
</dbReference>
<dbReference type="OrthoDB" id="9758509at2"/>
<keyword evidence="1" id="KW-0500">Molybdenum</keyword>
<gene>
    <name evidence="5" type="ORF">SCA03_02720</name>
</gene>
<evidence type="ECO:0000259" key="4">
    <source>
        <dbReference type="SMART" id="SM01008"/>
    </source>
</evidence>
<comment type="caution">
    <text evidence="5">The sequence shown here is derived from an EMBL/GenBank/DDBJ whole genome shotgun (WGS) entry which is preliminary data.</text>
</comment>
<feature type="domain" description="Aldehyde oxidase/xanthine dehydrogenase a/b hammerhead" evidence="4">
    <location>
        <begin position="42"/>
        <end position="155"/>
    </location>
</feature>
<evidence type="ECO:0000256" key="2">
    <source>
        <dbReference type="ARBA" id="ARBA00023002"/>
    </source>
</evidence>
<dbReference type="PANTHER" id="PTHR11908:SF132">
    <property type="entry name" value="ALDEHYDE OXIDASE 1-RELATED"/>
    <property type="match status" value="1"/>
</dbReference>
<dbReference type="SUPFAM" id="SSF56003">
    <property type="entry name" value="Molybdenum cofactor-binding domain"/>
    <property type="match status" value="1"/>
</dbReference>
<dbReference type="GO" id="GO:0016491">
    <property type="term" value="F:oxidoreductase activity"/>
    <property type="evidence" value="ECO:0007669"/>
    <property type="project" value="UniProtKB-KW"/>
</dbReference>
<dbReference type="EMBL" id="BJMM01000002">
    <property type="protein sequence ID" value="GEB47721.1"/>
    <property type="molecule type" value="Genomic_DNA"/>
</dbReference>
<dbReference type="InterPro" id="IPR000674">
    <property type="entry name" value="Ald_Oxase/Xan_DH_a/b"/>
</dbReference>
<dbReference type="Pfam" id="PF20256">
    <property type="entry name" value="MoCoBD_2"/>
    <property type="match status" value="1"/>
</dbReference>
<dbReference type="Proteomes" id="UP000319210">
    <property type="component" value="Unassembled WGS sequence"/>
</dbReference>
<keyword evidence="2" id="KW-0560">Oxidoreductase</keyword>
<keyword evidence="6" id="KW-1185">Reference proteome</keyword>
<organism evidence="5 6">
    <name type="scientific">Streptomyces cacaoi</name>
    <dbReference type="NCBI Taxonomy" id="1898"/>
    <lineage>
        <taxon>Bacteria</taxon>
        <taxon>Bacillati</taxon>
        <taxon>Actinomycetota</taxon>
        <taxon>Actinomycetes</taxon>
        <taxon>Kitasatosporales</taxon>
        <taxon>Streptomycetaceae</taxon>
        <taxon>Streptomyces</taxon>
    </lineage>
</organism>
<dbReference type="InterPro" id="IPR046867">
    <property type="entry name" value="AldOxase/xan_DH_MoCoBD2"/>
</dbReference>
<name>A0A4Y3QR91_STRCI</name>
<dbReference type="SMART" id="SM01008">
    <property type="entry name" value="Ald_Xan_dh_C"/>
    <property type="match status" value="1"/>
</dbReference>
<dbReference type="Gene3D" id="3.90.1170.50">
    <property type="entry name" value="Aldehyde oxidase/xanthine dehydrogenase, a/b hammerhead"/>
    <property type="match status" value="1"/>
</dbReference>
<feature type="region of interest" description="Disordered" evidence="3">
    <location>
        <begin position="1"/>
        <end position="36"/>
    </location>
</feature>
<dbReference type="Pfam" id="PF01315">
    <property type="entry name" value="Ald_Xan_dh_C"/>
    <property type="match status" value="1"/>
</dbReference>
<dbReference type="PANTHER" id="PTHR11908">
    <property type="entry name" value="XANTHINE DEHYDROGENASE"/>
    <property type="match status" value="1"/>
</dbReference>
<dbReference type="InterPro" id="IPR036856">
    <property type="entry name" value="Ald_Oxase/Xan_DH_a/b_sf"/>
</dbReference>
<evidence type="ECO:0000313" key="5">
    <source>
        <dbReference type="EMBL" id="GEB47721.1"/>
    </source>
</evidence>
<proteinExistence type="predicted"/>
<dbReference type="InterPro" id="IPR008274">
    <property type="entry name" value="AldOxase/xan_DH_MoCoBD1"/>
</dbReference>
<dbReference type="AlphaFoldDB" id="A0A4Y3QR91"/>
<accession>A0A4Y3QR91</accession>